<feature type="non-terminal residue" evidence="2">
    <location>
        <position position="1"/>
    </location>
</feature>
<comment type="caution">
    <text evidence="2">The sequence shown here is derived from an EMBL/GenBank/DDBJ whole genome shotgun (WGS) entry which is preliminary data.</text>
</comment>
<reference evidence="2" key="1">
    <citation type="journal article" date="2021" name="Open Biol.">
        <title>Shared evolutionary footprints suggest mitochondrial oxidative damage underlies multiple complex I losses in fungi.</title>
        <authorList>
            <person name="Schikora-Tamarit M.A."/>
            <person name="Marcet-Houben M."/>
            <person name="Nosek J."/>
            <person name="Gabaldon T."/>
        </authorList>
    </citation>
    <scope>NUCLEOTIDE SEQUENCE</scope>
    <source>
        <strain evidence="2">CBS6341</strain>
    </source>
</reference>
<dbReference type="Proteomes" id="UP000769528">
    <property type="component" value="Unassembled WGS sequence"/>
</dbReference>
<organism evidence="2 3">
    <name type="scientific">Wickerhamomyces mucosus</name>
    <dbReference type="NCBI Taxonomy" id="1378264"/>
    <lineage>
        <taxon>Eukaryota</taxon>
        <taxon>Fungi</taxon>
        <taxon>Dikarya</taxon>
        <taxon>Ascomycota</taxon>
        <taxon>Saccharomycotina</taxon>
        <taxon>Saccharomycetes</taxon>
        <taxon>Phaffomycetales</taxon>
        <taxon>Wickerhamomycetaceae</taxon>
        <taxon>Wickerhamomyces</taxon>
    </lineage>
</organism>
<reference evidence="2" key="2">
    <citation type="submission" date="2021-01" db="EMBL/GenBank/DDBJ databases">
        <authorList>
            <person name="Schikora-Tamarit M.A."/>
        </authorList>
    </citation>
    <scope>NUCLEOTIDE SEQUENCE</scope>
    <source>
        <strain evidence="2">CBS6341</strain>
    </source>
</reference>
<proteinExistence type="predicted"/>
<protein>
    <submittedName>
        <fullName evidence="2">Uncharacterized protein</fullName>
    </submittedName>
</protein>
<feature type="compositionally biased region" description="Basic and acidic residues" evidence="1">
    <location>
        <begin position="63"/>
        <end position="73"/>
    </location>
</feature>
<dbReference type="AlphaFoldDB" id="A0A9P8PC06"/>
<evidence type="ECO:0000256" key="1">
    <source>
        <dbReference type="SAM" id="MobiDB-lite"/>
    </source>
</evidence>
<feature type="compositionally biased region" description="Acidic residues" evidence="1">
    <location>
        <begin position="18"/>
        <end position="30"/>
    </location>
</feature>
<evidence type="ECO:0000313" key="2">
    <source>
        <dbReference type="EMBL" id="KAH3669011.1"/>
    </source>
</evidence>
<gene>
    <name evidence="2" type="ORF">WICMUC_005127</name>
</gene>
<feature type="region of interest" description="Disordered" evidence="1">
    <location>
        <begin position="1"/>
        <end position="73"/>
    </location>
</feature>
<keyword evidence="3" id="KW-1185">Reference proteome</keyword>
<feature type="non-terminal residue" evidence="2">
    <location>
        <position position="73"/>
    </location>
</feature>
<name>A0A9P8PC06_9ASCO</name>
<evidence type="ECO:0000313" key="3">
    <source>
        <dbReference type="Proteomes" id="UP000769528"/>
    </source>
</evidence>
<dbReference type="EMBL" id="JAEUBF010001367">
    <property type="protein sequence ID" value="KAH3669011.1"/>
    <property type="molecule type" value="Genomic_DNA"/>
</dbReference>
<accession>A0A9P8PC06</accession>
<sequence>LSGSNLNTVDLDFTTSEVDSDDPESEESDDPAAVKMSRHGTLPSKTIKTTKESYLDSGNDSDVSDKENMITDD</sequence>